<dbReference type="Pfam" id="PF20773">
    <property type="entry name" value="InhA-like_MAM"/>
    <property type="match status" value="1"/>
</dbReference>
<dbReference type="EC" id="3.4.17.18" evidence="11"/>
<keyword evidence="4" id="KW-0645">Protease</keyword>
<evidence type="ECO:0000256" key="6">
    <source>
        <dbReference type="ARBA" id="ARBA00022729"/>
    </source>
</evidence>
<keyword evidence="15" id="KW-1185">Reference proteome</keyword>
<dbReference type="STRING" id="1678841.TBC1_112209"/>
<dbReference type="GO" id="GO:0004181">
    <property type="term" value="F:metallocarboxypeptidase activity"/>
    <property type="evidence" value="ECO:0007669"/>
    <property type="project" value="InterPro"/>
</dbReference>
<dbReference type="AlphaFoldDB" id="A0A0S7C476"/>
<dbReference type="InterPro" id="IPR057246">
    <property type="entry name" value="CARBOXYPEPT_ZN_1"/>
</dbReference>
<sequence length="801" mass="89864">MIIFIIKPNFTSMRKTITLSVILLLICAFGFAQQEKYLQVSIDVNPDDIPAIARLGIAMDAGFYSKKKNTFTTALTESEFRKVQELGLACTVEIDDLETFYINRNAGIDPREVRNQALRAPSDYPVPFNFELGSCGGFSTMDECYEHLDNMFYLFPDLITEKQAVSTLTTIEGRPVYYVKISDNPNEAENEPQVLYTGMHHAREPIGMQHLLYYMYYLLENYETNNEVKTLVDNTEMFFIPIVNPDGYQRNITTNPNGGGMWRKNRRVTGGGYVGVDLNRNYGWGWGYDDEGSSPYPSQETYRGSAPFSEPETQIIKEFCESHDFKIALNYHSYSNLLLYAWGYIPELTPDESAFAEYSRRMTVDNNYTYGPGNTTIYPSNGGSDDWMYGEQTTKNKILAYTPEVGSQGDGFWPAVNRIIPLCQENMIQSLLAAKFSGPYGEIDDITPMIIADKVSWIVFDVKRLGQTSADYTVSIEPLGDEFLTVGEPVTISNLAVLQSKTDSISFELSDKVVNGDTLRYVLTLDNGLYITRDTIEKYYGIPVVVFYDEFPDLDKWNGQWGLYSSFPYSAPYSIADSPAGLYANNANTTFTTVNDIDLTNASVAILNFYARWRIEAGYDYVQLKISTDEGATWEPLSGKYTRTGSSYQATGQPVYDGIQNPWVREEINLSEYAGESVRFRFNLRSDANTIADGFFFDNFGITIIDITTNTGQIPAPATNCLSGPWPNPADEEATFKVNIPDHSGNASLIVVDARGSIIRQQALAGSDKEIKLNTSGLASGIYFCKLVQDNQVLGVQKLIR</sequence>
<dbReference type="PROSITE" id="PS52035">
    <property type="entry name" value="PEPTIDASE_M14"/>
    <property type="match status" value="1"/>
</dbReference>
<dbReference type="Pfam" id="PF00246">
    <property type="entry name" value="Peptidase_M14"/>
    <property type="match status" value="1"/>
</dbReference>
<dbReference type="Pfam" id="PF18962">
    <property type="entry name" value="Por_Secre_tail"/>
    <property type="match status" value="1"/>
</dbReference>
<evidence type="ECO:0000256" key="11">
    <source>
        <dbReference type="ARBA" id="ARBA00066554"/>
    </source>
</evidence>
<dbReference type="Gene3D" id="2.60.120.260">
    <property type="entry name" value="Galactose-binding domain-like"/>
    <property type="match status" value="1"/>
</dbReference>
<dbReference type="PANTHER" id="PTHR11705">
    <property type="entry name" value="PROTEASE FAMILY M14 CARBOXYPEPTIDASE A,B"/>
    <property type="match status" value="1"/>
</dbReference>
<keyword evidence="7" id="KW-0378">Hydrolase</keyword>
<comment type="similarity">
    <text evidence="2 12">Belongs to the peptidase M14 family.</text>
</comment>
<feature type="domain" description="Peptidase M14" evidence="13">
    <location>
        <begin position="137"/>
        <end position="437"/>
    </location>
</feature>
<protein>
    <recommendedName>
        <fullName evidence="11">carboxypeptidase T</fullName>
        <ecNumber evidence="11">3.4.17.18</ecNumber>
    </recommendedName>
</protein>
<evidence type="ECO:0000256" key="7">
    <source>
        <dbReference type="ARBA" id="ARBA00022801"/>
    </source>
</evidence>
<reference evidence="14" key="1">
    <citation type="journal article" date="2015" name="Genome Announc.">
        <title>Draft Genome Sequence of Bacteroidales Strain TBC1, a Novel Isolate from a Methanogenic Wastewater Treatment System.</title>
        <authorList>
            <person name="Tourlousse D.M."/>
            <person name="Matsuura N."/>
            <person name="Sun L."/>
            <person name="Toyonaga M."/>
            <person name="Kuroda K."/>
            <person name="Ohashi A."/>
            <person name="Cruz R."/>
            <person name="Yamaguchi T."/>
            <person name="Sekiguchi Y."/>
        </authorList>
    </citation>
    <scope>NUCLEOTIDE SEQUENCE [LARGE SCALE GENOMIC DNA]</scope>
    <source>
        <strain evidence="14">TBC1</strain>
    </source>
</reference>
<keyword evidence="9" id="KW-0482">Metalloprotease</keyword>
<dbReference type="InterPro" id="IPR033810">
    <property type="entry name" value="Carboxypeptidase_T"/>
</dbReference>
<evidence type="ECO:0000256" key="9">
    <source>
        <dbReference type="ARBA" id="ARBA00023049"/>
    </source>
</evidence>
<dbReference type="EMBL" id="DF968182">
    <property type="protein sequence ID" value="GAP44048.1"/>
    <property type="molecule type" value="Genomic_DNA"/>
</dbReference>
<evidence type="ECO:0000256" key="5">
    <source>
        <dbReference type="ARBA" id="ARBA00022723"/>
    </source>
</evidence>
<gene>
    <name evidence="14" type="ORF">TBC1_112209</name>
</gene>
<evidence type="ECO:0000259" key="13">
    <source>
        <dbReference type="PROSITE" id="PS52035"/>
    </source>
</evidence>
<evidence type="ECO:0000313" key="15">
    <source>
        <dbReference type="Proteomes" id="UP000053091"/>
    </source>
</evidence>
<dbReference type="GO" id="GO:0006508">
    <property type="term" value="P:proteolysis"/>
    <property type="evidence" value="ECO:0007669"/>
    <property type="project" value="UniProtKB-KW"/>
</dbReference>
<dbReference type="GO" id="GO:0005615">
    <property type="term" value="C:extracellular space"/>
    <property type="evidence" value="ECO:0007669"/>
    <property type="project" value="TreeGrafter"/>
</dbReference>
<dbReference type="Proteomes" id="UP000053091">
    <property type="component" value="Unassembled WGS sequence"/>
</dbReference>
<dbReference type="GO" id="GO:0008270">
    <property type="term" value="F:zinc ion binding"/>
    <property type="evidence" value="ECO:0007669"/>
    <property type="project" value="InterPro"/>
</dbReference>
<dbReference type="NCBIfam" id="TIGR04183">
    <property type="entry name" value="Por_Secre_tail"/>
    <property type="match status" value="1"/>
</dbReference>
<comment type="catalytic activity">
    <reaction evidence="10">
        <text>Releases a C-terminal residue, which may be hydrophobic or positively charged.</text>
        <dbReference type="EC" id="3.4.17.18"/>
    </reaction>
</comment>
<name>A0A0S7C476_9BACT</name>
<dbReference type="PANTHER" id="PTHR11705:SF143">
    <property type="entry name" value="SLL0236 PROTEIN"/>
    <property type="match status" value="1"/>
</dbReference>
<dbReference type="CDD" id="cd03859">
    <property type="entry name" value="M14_CPT"/>
    <property type="match status" value="1"/>
</dbReference>
<dbReference type="PRINTS" id="PR00765">
    <property type="entry name" value="CRBOXYPTASEA"/>
</dbReference>
<proteinExistence type="inferred from homology"/>
<keyword evidence="3" id="KW-0121">Carboxypeptidase</keyword>
<keyword evidence="5" id="KW-0479">Metal-binding</keyword>
<dbReference type="SUPFAM" id="SSF53187">
    <property type="entry name" value="Zn-dependent exopeptidases"/>
    <property type="match status" value="1"/>
</dbReference>
<keyword evidence="8" id="KW-0862">Zinc</keyword>
<dbReference type="PROSITE" id="PS00132">
    <property type="entry name" value="CARBOXYPEPT_ZN_1"/>
    <property type="match status" value="1"/>
</dbReference>
<dbReference type="InterPro" id="IPR026444">
    <property type="entry name" value="Secre_tail"/>
</dbReference>
<evidence type="ECO:0000256" key="1">
    <source>
        <dbReference type="ARBA" id="ARBA00001947"/>
    </source>
</evidence>
<evidence type="ECO:0000256" key="3">
    <source>
        <dbReference type="ARBA" id="ARBA00022645"/>
    </source>
</evidence>
<evidence type="ECO:0000256" key="12">
    <source>
        <dbReference type="PROSITE-ProRule" id="PRU01379"/>
    </source>
</evidence>
<evidence type="ECO:0000256" key="2">
    <source>
        <dbReference type="ARBA" id="ARBA00005988"/>
    </source>
</evidence>
<accession>A0A0S7C476</accession>
<evidence type="ECO:0000313" key="14">
    <source>
        <dbReference type="EMBL" id="GAP44048.1"/>
    </source>
</evidence>
<dbReference type="Gene3D" id="3.40.630.10">
    <property type="entry name" value="Zn peptidases"/>
    <property type="match status" value="1"/>
</dbReference>
<feature type="active site" description="Proton donor/acceptor" evidence="12">
    <location>
        <position position="404"/>
    </location>
</feature>
<evidence type="ECO:0000256" key="4">
    <source>
        <dbReference type="ARBA" id="ARBA00022670"/>
    </source>
</evidence>
<comment type="cofactor">
    <cofactor evidence="1">
        <name>Zn(2+)</name>
        <dbReference type="ChEBI" id="CHEBI:29105"/>
    </cofactor>
</comment>
<evidence type="ECO:0000256" key="8">
    <source>
        <dbReference type="ARBA" id="ARBA00022833"/>
    </source>
</evidence>
<dbReference type="InterPro" id="IPR000834">
    <property type="entry name" value="Peptidase_M14"/>
</dbReference>
<keyword evidence="6" id="KW-0732">Signal</keyword>
<organism evidence="14">
    <name type="scientific">Lentimicrobium saccharophilum</name>
    <dbReference type="NCBI Taxonomy" id="1678841"/>
    <lineage>
        <taxon>Bacteria</taxon>
        <taxon>Pseudomonadati</taxon>
        <taxon>Bacteroidota</taxon>
        <taxon>Bacteroidia</taxon>
        <taxon>Bacteroidales</taxon>
        <taxon>Lentimicrobiaceae</taxon>
        <taxon>Lentimicrobium</taxon>
    </lineage>
</organism>
<dbReference type="SMART" id="SM00631">
    <property type="entry name" value="Zn_pept"/>
    <property type="match status" value="1"/>
</dbReference>
<evidence type="ECO:0000256" key="10">
    <source>
        <dbReference type="ARBA" id="ARBA00050859"/>
    </source>
</evidence>
<dbReference type="FunFam" id="3.40.630.10:FF:000084">
    <property type="entry name" value="Carboxypeptidase B2"/>
    <property type="match status" value="1"/>
</dbReference>